<keyword evidence="1" id="KW-0812">Transmembrane</keyword>
<proteinExistence type="predicted"/>
<accession>A0AAJ2TSY6</accession>
<reference evidence="2" key="1">
    <citation type="submission" date="2023-12" db="EMBL/GenBank/DDBJ databases">
        <title>'Antibacterial potential of Stenotrophomonas maltophilia cystic fibrosis isolates' (manuscript under preparation).</title>
        <authorList>
            <person name="Crisan C.V."/>
            <person name="Pettis M."/>
            <person name="Goldberg J.B."/>
        </authorList>
    </citation>
    <scope>NUCLEOTIDE SEQUENCE</scope>
    <source>
        <strain evidence="2">CCV129</strain>
    </source>
</reference>
<dbReference type="Proteomes" id="UP001288387">
    <property type="component" value="Unassembled WGS sequence"/>
</dbReference>
<comment type="caution">
    <text evidence="2">The sequence shown here is derived from an EMBL/GenBank/DDBJ whole genome shotgun (WGS) entry which is preliminary data.</text>
</comment>
<protein>
    <submittedName>
        <fullName evidence="2">PepSY domain-containing protein</fullName>
    </submittedName>
</protein>
<evidence type="ECO:0000256" key="1">
    <source>
        <dbReference type="SAM" id="Phobius"/>
    </source>
</evidence>
<feature type="transmembrane region" description="Helical" evidence="1">
    <location>
        <begin position="468"/>
        <end position="492"/>
    </location>
</feature>
<feature type="transmembrane region" description="Helical" evidence="1">
    <location>
        <begin position="252"/>
        <end position="272"/>
    </location>
</feature>
<evidence type="ECO:0000313" key="3">
    <source>
        <dbReference type="Proteomes" id="UP001288387"/>
    </source>
</evidence>
<gene>
    <name evidence="2" type="ORF">U4I38_07160</name>
</gene>
<keyword evidence="1" id="KW-0472">Membrane</keyword>
<dbReference type="RefSeq" id="WP_099553900.1">
    <property type="nucleotide sequence ID" value="NZ_JAKJQX010000005.1"/>
</dbReference>
<sequence>MSLRSTAKRWTYLAHRWLGIGGCLLMLLWFVSGMVMLFIGYPKLTPGERLAALPVLGDARDWRGLSALPDAVQAEPEAVALTTVGGEAAYVVRSGSNVGAWSLRTGKALLPVSTQRAEASAAQFAGGQAFVGAMRVDEDRWTHSRALDAHRPLYRVEVGGAQPGDVYVSSHTGEVVLDAPRVQQRWNYVGAWLHWLYFLRMQSVDPVWTWVVIVLSALCTVAAISGIVVGVWRWRFRGHYRTGAKTPYVEPWMRWHHLIGLVAAALVFTWIFSGLMSMNPLGVFSSTREAIDSERYRGGVAAVDGMLGEPAVLLAAAGARNFRPVEIQWRRIGGELFAVLLDGRGDTRIVSSADGELRVLRQLPAGWLRQKARAMSDAPMQAFAVQQGPDAYFYPRAPEAMNGAAVRRFPVAVADFGDAEATRVYLDLATGDPLLTMGHRERVGRWLFYFLHSWDLPAMLRFDSTRLAVLLLLSVAGAALCATAVVIGYRRLRMKLRPRRR</sequence>
<dbReference type="EMBL" id="JAXRVB010000005">
    <property type="protein sequence ID" value="MDZ5764245.1"/>
    <property type="molecule type" value="Genomic_DNA"/>
</dbReference>
<dbReference type="PANTHER" id="PTHR34219">
    <property type="entry name" value="IRON-REGULATED INNER MEMBRANE PROTEIN-RELATED"/>
    <property type="match status" value="1"/>
</dbReference>
<name>A0AAJ2TSY6_STEMA</name>
<feature type="transmembrane region" description="Helical" evidence="1">
    <location>
        <begin position="17"/>
        <end position="39"/>
    </location>
</feature>
<dbReference type="InterPro" id="IPR005625">
    <property type="entry name" value="PepSY-ass_TM"/>
</dbReference>
<dbReference type="Pfam" id="PF03929">
    <property type="entry name" value="PepSY_TM"/>
    <property type="match status" value="1"/>
</dbReference>
<organism evidence="2 3">
    <name type="scientific">Stenotrophomonas maltophilia</name>
    <name type="common">Pseudomonas maltophilia</name>
    <name type="synonym">Xanthomonas maltophilia</name>
    <dbReference type="NCBI Taxonomy" id="40324"/>
    <lineage>
        <taxon>Bacteria</taxon>
        <taxon>Pseudomonadati</taxon>
        <taxon>Pseudomonadota</taxon>
        <taxon>Gammaproteobacteria</taxon>
        <taxon>Lysobacterales</taxon>
        <taxon>Lysobacteraceae</taxon>
        <taxon>Stenotrophomonas</taxon>
        <taxon>Stenotrophomonas maltophilia group</taxon>
    </lineage>
</organism>
<evidence type="ECO:0000313" key="2">
    <source>
        <dbReference type="EMBL" id="MDZ5764245.1"/>
    </source>
</evidence>
<keyword evidence="1" id="KW-1133">Transmembrane helix</keyword>
<dbReference type="PANTHER" id="PTHR34219:SF6">
    <property type="entry name" value="BLR3280 PROTEIN"/>
    <property type="match status" value="1"/>
</dbReference>
<feature type="transmembrane region" description="Helical" evidence="1">
    <location>
        <begin position="207"/>
        <end position="232"/>
    </location>
</feature>
<dbReference type="AlphaFoldDB" id="A0AAJ2TSY6"/>